<comment type="similarity">
    <text evidence="3 10">Belongs to the vitamin-B12 independent methionine synthase family.</text>
</comment>
<feature type="binding site" evidence="12">
    <location>
        <position position="742"/>
    </location>
    <ligand>
        <name>Zn(2+)</name>
        <dbReference type="ChEBI" id="CHEBI:29105"/>
        <label>1</label>
        <note>catalytic</note>
    </ligand>
</feature>
<dbReference type="GO" id="GO:0032259">
    <property type="term" value="P:methylation"/>
    <property type="evidence" value="ECO:0007669"/>
    <property type="project" value="UniProtKB-KW"/>
</dbReference>
<comment type="pathway">
    <text evidence="2 10">Amino-acid biosynthesis; L-methionine biosynthesis via de novo pathway; L-methionine from L-homocysteine (MetE route): step 1/1.</text>
</comment>
<feature type="domain" description="Cobalamin-independent methionine synthase MetE N-terminal" evidence="15">
    <location>
        <begin position="4"/>
        <end position="317"/>
    </location>
</feature>
<dbReference type="OrthoDB" id="244285at2"/>
<dbReference type="UniPathway" id="UPA00051">
    <property type="reaction ID" value="UER00082"/>
</dbReference>
<dbReference type="AlphaFoldDB" id="F4C7U3"/>
<evidence type="ECO:0000256" key="9">
    <source>
        <dbReference type="ARBA" id="ARBA00023167"/>
    </source>
</evidence>
<feature type="binding site" evidence="11">
    <location>
        <position position="19"/>
    </location>
    <ligand>
        <name>5-methyltetrahydropteroyltri-L-glutamate</name>
        <dbReference type="ChEBI" id="CHEBI:58207"/>
    </ligand>
</feature>
<feature type="binding site" evidence="10">
    <location>
        <position position="657"/>
    </location>
    <ligand>
        <name>Zn(2+)</name>
        <dbReference type="ChEBI" id="CHEBI:29105"/>
        <note>catalytic</note>
    </ligand>
</feature>
<evidence type="ECO:0000256" key="7">
    <source>
        <dbReference type="ARBA" id="ARBA00022723"/>
    </source>
</evidence>
<organism evidence="16">
    <name type="scientific">Sphingobacterium sp. (strain 21)</name>
    <dbReference type="NCBI Taxonomy" id="743722"/>
    <lineage>
        <taxon>Bacteria</taxon>
        <taxon>Pseudomonadati</taxon>
        <taxon>Bacteroidota</taxon>
        <taxon>Sphingobacteriia</taxon>
        <taxon>Sphingobacteriales</taxon>
        <taxon>Sphingobacteriaceae</taxon>
        <taxon>Sphingobacterium</taxon>
    </lineage>
</organism>
<keyword evidence="6 10" id="KW-0808">Transferase</keyword>
<comment type="cofactor">
    <cofactor evidence="10">
        <name>Zn(2+)</name>
        <dbReference type="ChEBI" id="CHEBI:29105"/>
    </cofactor>
    <text evidence="10">Binds 1 zinc ion per subunit.</text>
</comment>
<evidence type="ECO:0000313" key="16">
    <source>
        <dbReference type="EMBL" id="ADZ81754.1"/>
    </source>
</evidence>
<keyword evidence="7 10" id="KW-0479">Metal-binding</keyword>
<dbReference type="NCBIfam" id="NF003556">
    <property type="entry name" value="PRK05222.1"/>
    <property type="match status" value="1"/>
</dbReference>
<evidence type="ECO:0000256" key="13">
    <source>
        <dbReference type="PIRSR" id="PIRSR000382-3"/>
    </source>
</evidence>
<dbReference type="HOGENOM" id="CLU_013175_0_0_10"/>
<dbReference type="InterPro" id="IPR038071">
    <property type="entry name" value="UROD/MetE-like_sf"/>
</dbReference>
<evidence type="ECO:0000256" key="11">
    <source>
        <dbReference type="PIRSR" id="PIRSR000382-1"/>
    </source>
</evidence>
<dbReference type="CDD" id="cd03311">
    <property type="entry name" value="CIMS_C_terminal_like"/>
    <property type="match status" value="1"/>
</dbReference>
<comment type="catalytic activity">
    <reaction evidence="10">
        <text>5-methyltetrahydropteroyltri-L-glutamate + L-homocysteine = tetrahydropteroyltri-L-glutamate + L-methionine</text>
        <dbReference type="Rhea" id="RHEA:21196"/>
        <dbReference type="ChEBI" id="CHEBI:57844"/>
        <dbReference type="ChEBI" id="CHEBI:58140"/>
        <dbReference type="ChEBI" id="CHEBI:58199"/>
        <dbReference type="ChEBI" id="CHEBI:58207"/>
        <dbReference type="EC" id="2.1.1.14"/>
    </reaction>
</comment>
<dbReference type="CDD" id="cd03312">
    <property type="entry name" value="CIMS_N_terminal_like"/>
    <property type="match status" value="1"/>
</dbReference>
<evidence type="ECO:0000256" key="12">
    <source>
        <dbReference type="PIRSR" id="PIRSR000382-2"/>
    </source>
</evidence>
<dbReference type="FunFam" id="3.20.20.210:FF:000002">
    <property type="entry name" value="5-methyltetrahydropteroyltriglutamate--homocysteine methyltransferase"/>
    <property type="match status" value="1"/>
</dbReference>
<accession>F4C7U3</accession>
<keyword evidence="5 10" id="KW-0028">Amino-acid biosynthesis</keyword>
<evidence type="ECO:0000259" key="15">
    <source>
        <dbReference type="Pfam" id="PF08267"/>
    </source>
</evidence>
<feature type="binding site" evidence="12">
    <location>
        <position position="659"/>
    </location>
    <ligand>
        <name>Zn(2+)</name>
        <dbReference type="ChEBI" id="CHEBI:29105"/>
        <label>1</label>
        <note>catalytic</note>
    </ligand>
</feature>
<evidence type="ECO:0000256" key="4">
    <source>
        <dbReference type="ARBA" id="ARBA00022603"/>
    </source>
</evidence>
<reference evidence="16" key="1">
    <citation type="submission" date="2011-03" db="EMBL/GenBank/DDBJ databases">
        <title>Complete sequence of Sphingobacterium sp. 21.</title>
        <authorList>
            <consortium name="US DOE Joint Genome Institute"/>
            <person name="Lucas S."/>
            <person name="Copeland A."/>
            <person name="Lapidus A."/>
            <person name="Cheng J.-F."/>
            <person name="Goodwin L."/>
            <person name="Pitluck S."/>
            <person name="Davenport K."/>
            <person name="Detter J.C."/>
            <person name="Han C."/>
            <person name="Tapia R."/>
            <person name="Land M."/>
            <person name="Hauser L."/>
            <person name="Kyrpides N."/>
            <person name="Ivanova N."/>
            <person name="Ovchinnikova G."/>
            <person name="Pagani I."/>
            <person name="Siebers A.K."/>
            <person name="Allgaier M."/>
            <person name="Thelen M.P."/>
            <person name="Hugenholtz P."/>
            <person name="Woyke T."/>
        </authorList>
    </citation>
    <scope>NUCLEOTIDE SEQUENCE</scope>
    <source>
        <strain evidence="16">21</strain>
    </source>
</reference>
<evidence type="ECO:0000256" key="2">
    <source>
        <dbReference type="ARBA" id="ARBA00004681"/>
    </source>
</evidence>
<gene>
    <name evidence="10" type="primary">metE</name>
    <name evidence="16" type="ordered locus">Sph21_5265</name>
</gene>
<feature type="binding site" evidence="10">
    <location>
        <position position="659"/>
    </location>
    <ligand>
        <name>Zn(2+)</name>
        <dbReference type="ChEBI" id="CHEBI:29105"/>
        <note>catalytic</note>
    </ligand>
</feature>
<evidence type="ECO:0000256" key="5">
    <source>
        <dbReference type="ARBA" id="ARBA00022605"/>
    </source>
</evidence>
<proteinExistence type="inferred from homology"/>
<feature type="binding site" evidence="10 11">
    <location>
        <begin position="531"/>
        <end position="532"/>
    </location>
    <ligand>
        <name>5-methyltetrahydropteroyltri-L-glutamate</name>
        <dbReference type="ChEBI" id="CHEBI:58207"/>
    </ligand>
</feature>
<dbReference type="InterPro" id="IPR002629">
    <property type="entry name" value="Met_Synth_C/arc"/>
</dbReference>
<protein>
    <recommendedName>
        <fullName evidence="10">5-methyltetrahydropteroyltriglutamate--homocysteine methyltransferase</fullName>
        <ecNumber evidence="10">2.1.1.14</ecNumber>
    </recommendedName>
    <alternativeName>
        <fullName evidence="10">Cobalamin-independent methionine synthase</fullName>
    </alternativeName>
    <alternativeName>
        <fullName evidence="10">Methionine synthase, vitamin-B12 independent isozyme</fullName>
    </alternativeName>
</protein>
<feature type="binding site" evidence="10">
    <location>
        <position position="681"/>
    </location>
    <ligand>
        <name>Zn(2+)</name>
        <dbReference type="ChEBI" id="CHEBI:29105"/>
        <note>catalytic</note>
    </ligand>
</feature>
<evidence type="ECO:0000256" key="3">
    <source>
        <dbReference type="ARBA" id="ARBA00009553"/>
    </source>
</evidence>
<feature type="binding site" evidence="10">
    <location>
        <position position="742"/>
    </location>
    <ligand>
        <name>Zn(2+)</name>
        <dbReference type="ChEBI" id="CHEBI:29105"/>
        <note>catalytic</note>
    </ligand>
</feature>
<dbReference type="FunFam" id="3.20.20.210:FF:000003">
    <property type="entry name" value="5-methyltetrahydropteroyltriglutamate--homocysteine methyltransferase"/>
    <property type="match status" value="1"/>
</dbReference>
<evidence type="ECO:0000256" key="1">
    <source>
        <dbReference type="ARBA" id="ARBA00002777"/>
    </source>
</evidence>
<dbReference type="InterPro" id="IPR013215">
    <property type="entry name" value="Cbl-indep_Met_Synth_N"/>
</dbReference>
<feature type="binding site" evidence="10">
    <location>
        <position position="500"/>
    </location>
    <ligand>
        <name>L-homocysteine</name>
        <dbReference type="ChEBI" id="CHEBI:58199"/>
    </ligand>
</feature>
<keyword evidence="10" id="KW-0677">Repeat</keyword>
<dbReference type="eggNOG" id="COG0620">
    <property type="taxonomic scope" value="Bacteria"/>
</dbReference>
<feature type="binding site" evidence="10 11">
    <location>
        <position position="615"/>
    </location>
    <ligand>
        <name>L-homocysteine</name>
        <dbReference type="ChEBI" id="CHEBI:58199"/>
    </ligand>
</feature>
<dbReference type="GO" id="GO:0003871">
    <property type="term" value="F:5-methyltetrahydropteroyltriglutamate-homocysteine S-methyltransferase activity"/>
    <property type="evidence" value="ECO:0007669"/>
    <property type="project" value="UniProtKB-UniRule"/>
</dbReference>
<dbReference type="PANTHER" id="PTHR30519">
    <property type="entry name" value="5-METHYLTETRAHYDROPTEROYLTRIGLUTAMATE--HOMOCYSTEINE METHYLTRANSFERASE"/>
    <property type="match status" value="1"/>
</dbReference>
<feature type="binding site" evidence="10">
    <location>
        <begin position="16"/>
        <end position="19"/>
    </location>
    <ligand>
        <name>5-methyltetrahydropteroyltri-L-glutamate</name>
        <dbReference type="ChEBI" id="CHEBI:58207"/>
    </ligand>
</feature>
<evidence type="ECO:0000256" key="6">
    <source>
        <dbReference type="ARBA" id="ARBA00022679"/>
    </source>
</evidence>
<dbReference type="Pfam" id="PF01717">
    <property type="entry name" value="Meth_synt_2"/>
    <property type="match status" value="1"/>
</dbReference>
<feature type="binding site" evidence="12">
    <location>
        <position position="681"/>
    </location>
    <ligand>
        <name>Zn(2+)</name>
        <dbReference type="ChEBI" id="CHEBI:29105"/>
        <label>1</label>
        <note>catalytic</note>
    </ligand>
</feature>
<dbReference type="STRING" id="743722.Sph21_5265"/>
<evidence type="ECO:0000256" key="8">
    <source>
        <dbReference type="ARBA" id="ARBA00022833"/>
    </source>
</evidence>
<keyword evidence="8 10" id="KW-0862">Zinc</keyword>
<feature type="domain" description="Cobalamin-independent methionine synthase MetE C-terminal/archaeal" evidence="14">
    <location>
        <begin position="443"/>
        <end position="764"/>
    </location>
</feature>
<feature type="binding site" evidence="10 11">
    <location>
        <position position="577"/>
    </location>
    <ligand>
        <name>5-methyltetrahydropteroyltri-L-glutamate</name>
        <dbReference type="ChEBI" id="CHEBI:58207"/>
    </ligand>
</feature>
<feature type="binding site" evidence="10 11">
    <location>
        <position position="615"/>
    </location>
    <ligand>
        <name>L-methionine</name>
        <dbReference type="ChEBI" id="CHEBI:57844"/>
    </ligand>
</feature>
<dbReference type="EMBL" id="CP002584">
    <property type="protein sequence ID" value="ADZ81754.1"/>
    <property type="molecule type" value="Genomic_DNA"/>
</dbReference>
<name>F4C7U3_SPHS2</name>
<dbReference type="EC" id="2.1.1.14" evidence="10"/>
<evidence type="ECO:0000256" key="10">
    <source>
        <dbReference type="HAMAP-Rule" id="MF_00172"/>
    </source>
</evidence>
<dbReference type="Gene3D" id="3.20.20.210">
    <property type="match status" value="2"/>
</dbReference>
<feature type="binding site" evidence="10">
    <location>
        <position position="621"/>
    </location>
    <ligand>
        <name>5-methyltetrahydropteroyltri-L-glutamate</name>
        <dbReference type="ChEBI" id="CHEBI:58207"/>
    </ligand>
</feature>
<keyword evidence="9 10" id="KW-0486">Methionine biosynthesis</keyword>
<feature type="binding site" evidence="11">
    <location>
        <position position="125"/>
    </location>
    <ligand>
        <name>5-methyltetrahydropteroyltri-L-glutamate</name>
        <dbReference type="ChEBI" id="CHEBI:58207"/>
    </ligand>
</feature>
<dbReference type="PIRSF" id="PIRSF000382">
    <property type="entry name" value="MeTrfase_B12_ind"/>
    <property type="match status" value="1"/>
</dbReference>
<sequence length="773" mass="88252">MLFTNNLGYPRIGAQRELKKASEAFWSGKITRKELLDAGLKIRATNWKIQKEIGIDLIPSNDFSFYDQVLDTTLMVGAIPARYHGLAANKSSEHELDLYFAMARGFQHEGIDVTAMEMTKWFDTNYHYLVPEFTKNQQFSLFSEKIINEYYEAKQLGVDTKPVLIGPITYLLLGKEKEAGFDRLDLIEALLPVYEEVIGRLRKYGVKWIQFDEPFLALDLPDKARKLYQQVYKRLAKSAGDTKLLIATYFEGVNDNLEVALSLPINALHLDLVRAANQLEAVLDNIPNELILSLGVVDGRNIWKNDYERSLTLIDKAIRKIGKERIWIAPSCSLLHVPCDLAYEDNEETLPLEVKDWLAFAKQKLEEVKDLALLRSEYEDTAVLQRFKDNKVSQNRRKASALIHHQEVKDRVNAISDKDTNRRSVFAERKAKQLETLKLPLYPTTTIGSFPQTKEVRGWRAKFKKGEITIDEYENLIRAETKEAIAWQEQVGLDVLVHGEFERNDMVEYFGEQLQGYAFTKNGWVQSYGSRCVKPPVLFGDVSRPKDMTVYWTSYAQSITRLPVKGMLTGPVTILQWSFVRDDQPRWQTAFQIALAIRDEVLALEHAGIKIIQIDEPAIREGLPLRQKDQRDYLNWAVKAFRLTAAGVEDDTQIHTHMCYSEFNDIISDIAAMDADVITIETSRSQMELLDAFANFNYPNDIGPGVYDIHSPRIPSKEEMISLMDKASAVINPKQLWVNPDCGLKTRAWPETKAALEAMVDAAKTLRGVVEVV</sequence>
<dbReference type="NCBIfam" id="TIGR01371">
    <property type="entry name" value="met_syn_B12ind"/>
    <property type="match status" value="1"/>
</dbReference>
<feature type="active site" description="Proton donor" evidence="10 13">
    <location>
        <position position="710"/>
    </location>
</feature>
<dbReference type="PATRIC" id="fig|743722.3.peg.5580"/>
<dbReference type="KEGG" id="shg:Sph21_5265"/>
<evidence type="ECO:0000259" key="14">
    <source>
        <dbReference type="Pfam" id="PF01717"/>
    </source>
</evidence>
<dbReference type="GO" id="GO:0071265">
    <property type="term" value="P:L-methionine biosynthetic process"/>
    <property type="evidence" value="ECO:0007669"/>
    <property type="project" value="UniProtKB-ARBA"/>
</dbReference>
<feature type="binding site" evidence="10 11">
    <location>
        <begin position="447"/>
        <end position="449"/>
    </location>
    <ligand>
        <name>L-methionine</name>
        <dbReference type="ChEBI" id="CHEBI:57844"/>
    </ligand>
</feature>
<comment type="function">
    <text evidence="1 10">Catalyzes the transfer of a methyl group from 5-methyltetrahydrofolate to homocysteine resulting in methionine formation.</text>
</comment>
<dbReference type="HAMAP" id="MF_00172">
    <property type="entry name" value="Meth_synth"/>
    <property type="match status" value="1"/>
</dbReference>
<dbReference type="SUPFAM" id="SSF51726">
    <property type="entry name" value="UROD/MetE-like"/>
    <property type="match status" value="2"/>
</dbReference>
<keyword evidence="4 10" id="KW-0489">Methyltransferase</keyword>
<comment type="cofactor">
    <cofactor evidence="12">
        <name>Zn(2+)</name>
        <dbReference type="ChEBI" id="CHEBI:29105"/>
    </cofactor>
    <text evidence="12">Binds 2 Zn(2+) ions per subunit.</text>
</comment>
<dbReference type="InterPro" id="IPR006276">
    <property type="entry name" value="Cobalamin-indep_Met_synthase"/>
</dbReference>
<feature type="binding site" evidence="12">
    <location>
        <position position="657"/>
    </location>
    <ligand>
        <name>Zn(2+)</name>
        <dbReference type="ChEBI" id="CHEBI:29105"/>
        <label>1</label>
        <note>catalytic</note>
    </ligand>
</feature>
<feature type="binding site" evidence="10 11">
    <location>
        <begin position="447"/>
        <end position="449"/>
    </location>
    <ligand>
        <name>L-homocysteine</name>
        <dbReference type="ChEBI" id="CHEBI:58199"/>
    </ligand>
</feature>
<dbReference type="GO" id="GO:0008270">
    <property type="term" value="F:zinc ion binding"/>
    <property type="evidence" value="ECO:0007669"/>
    <property type="project" value="InterPro"/>
</dbReference>
<feature type="binding site" evidence="10">
    <location>
        <position position="120"/>
    </location>
    <ligand>
        <name>5-methyltetrahydropteroyltri-L-glutamate</name>
        <dbReference type="ChEBI" id="CHEBI:58207"/>
    </ligand>
</feature>
<dbReference type="Pfam" id="PF08267">
    <property type="entry name" value="Meth_synt_1"/>
    <property type="match status" value="1"/>
</dbReference>
<feature type="binding site" evidence="10 11">
    <location>
        <position position="500"/>
    </location>
    <ligand>
        <name>L-methionine</name>
        <dbReference type="ChEBI" id="CHEBI:57844"/>
    </ligand>
</feature>